<feature type="compositionally biased region" description="Basic and acidic residues" evidence="1">
    <location>
        <begin position="252"/>
        <end position="264"/>
    </location>
</feature>
<feature type="region of interest" description="Disordered" evidence="1">
    <location>
        <begin position="224"/>
        <end position="264"/>
    </location>
</feature>
<protein>
    <submittedName>
        <fullName evidence="2">Uncharacterized protein</fullName>
    </submittedName>
</protein>
<sequence>MRLDRLRPMLAVDRQHHRNALRHALTNDGAGARLDRGNAAVDTPIDAAGIVAVPGRRRAVALMLRRSWLARSKGRASKGALGSESPIARAIVGTRICIRVHIIAFSASINWDSAGQWSSRRRSTHTSRRRDATHLVLTPLHTPHHPIRLLDHLLQPLLLLGELGVVTLKLAHRRNAAIVGGSVRPVRVVARVEQPVRRGEDVVRRDRRERAAMRAVVASRIRRGIRPARGPTATPDVALSGTRRARTVSSRTAEHEGEPRSQAR</sequence>
<dbReference type="EMBL" id="ML178916">
    <property type="protein sequence ID" value="TFK95169.1"/>
    <property type="molecule type" value="Genomic_DNA"/>
</dbReference>
<dbReference type="Proteomes" id="UP000305067">
    <property type="component" value="Unassembled WGS sequence"/>
</dbReference>
<evidence type="ECO:0000256" key="1">
    <source>
        <dbReference type="SAM" id="MobiDB-lite"/>
    </source>
</evidence>
<dbReference type="AlphaFoldDB" id="A0A5C3Q285"/>
<evidence type="ECO:0000313" key="3">
    <source>
        <dbReference type="Proteomes" id="UP000305067"/>
    </source>
</evidence>
<evidence type="ECO:0000313" key="2">
    <source>
        <dbReference type="EMBL" id="TFK95169.1"/>
    </source>
</evidence>
<reference evidence="2 3" key="1">
    <citation type="journal article" date="2019" name="Nat. Ecol. Evol.">
        <title>Megaphylogeny resolves global patterns of mushroom evolution.</title>
        <authorList>
            <person name="Varga T."/>
            <person name="Krizsan K."/>
            <person name="Foldi C."/>
            <person name="Dima B."/>
            <person name="Sanchez-Garcia M."/>
            <person name="Sanchez-Ramirez S."/>
            <person name="Szollosi G.J."/>
            <person name="Szarkandi J.G."/>
            <person name="Papp V."/>
            <person name="Albert L."/>
            <person name="Andreopoulos W."/>
            <person name="Angelini C."/>
            <person name="Antonin V."/>
            <person name="Barry K.W."/>
            <person name="Bougher N.L."/>
            <person name="Buchanan P."/>
            <person name="Buyck B."/>
            <person name="Bense V."/>
            <person name="Catcheside P."/>
            <person name="Chovatia M."/>
            <person name="Cooper J."/>
            <person name="Damon W."/>
            <person name="Desjardin D."/>
            <person name="Finy P."/>
            <person name="Geml J."/>
            <person name="Haridas S."/>
            <person name="Hughes K."/>
            <person name="Justo A."/>
            <person name="Karasinski D."/>
            <person name="Kautmanova I."/>
            <person name="Kiss B."/>
            <person name="Kocsube S."/>
            <person name="Kotiranta H."/>
            <person name="LaButti K.M."/>
            <person name="Lechner B.E."/>
            <person name="Liimatainen K."/>
            <person name="Lipzen A."/>
            <person name="Lukacs Z."/>
            <person name="Mihaltcheva S."/>
            <person name="Morgado L.N."/>
            <person name="Niskanen T."/>
            <person name="Noordeloos M.E."/>
            <person name="Ohm R.A."/>
            <person name="Ortiz-Santana B."/>
            <person name="Ovrebo C."/>
            <person name="Racz N."/>
            <person name="Riley R."/>
            <person name="Savchenko A."/>
            <person name="Shiryaev A."/>
            <person name="Soop K."/>
            <person name="Spirin V."/>
            <person name="Szebenyi C."/>
            <person name="Tomsovsky M."/>
            <person name="Tulloss R.E."/>
            <person name="Uehling J."/>
            <person name="Grigoriev I.V."/>
            <person name="Vagvolgyi C."/>
            <person name="Papp T."/>
            <person name="Martin F.M."/>
            <person name="Miettinen O."/>
            <person name="Hibbett D.S."/>
            <person name="Nagy L.G."/>
        </authorList>
    </citation>
    <scope>NUCLEOTIDE SEQUENCE [LARGE SCALE GENOMIC DNA]</scope>
    <source>
        <strain evidence="2 3">CBS 309.79</strain>
    </source>
</reference>
<accession>A0A5C3Q285</accession>
<organism evidence="2 3">
    <name type="scientific">Pterulicium gracile</name>
    <dbReference type="NCBI Taxonomy" id="1884261"/>
    <lineage>
        <taxon>Eukaryota</taxon>
        <taxon>Fungi</taxon>
        <taxon>Dikarya</taxon>
        <taxon>Basidiomycota</taxon>
        <taxon>Agaricomycotina</taxon>
        <taxon>Agaricomycetes</taxon>
        <taxon>Agaricomycetidae</taxon>
        <taxon>Agaricales</taxon>
        <taxon>Pleurotineae</taxon>
        <taxon>Pterulaceae</taxon>
        <taxon>Pterulicium</taxon>
    </lineage>
</organism>
<gene>
    <name evidence="2" type="ORF">BDV98DRAFT_58689</name>
</gene>
<keyword evidence="3" id="KW-1185">Reference proteome</keyword>
<name>A0A5C3Q285_9AGAR</name>
<proteinExistence type="predicted"/>